<dbReference type="InterPro" id="IPR013216">
    <property type="entry name" value="Methyltransf_11"/>
</dbReference>
<reference evidence="2 3" key="1">
    <citation type="submission" date="2019-11" db="EMBL/GenBank/DDBJ databases">
        <title>Isolation of a new High Light Tolerant Cyanobacteria.</title>
        <authorList>
            <person name="Dobson Z."/>
            <person name="Vaughn N."/>
            <person name="Vaughn M."/>
            <person name="Fromme P."/>
            <person name="Mazor Y."/>
        </authorList>
    </citation>
    <scope>NUCLEOTIDE SEQUENCE [LARGE SCALE GENOMIC DNA]</scope>
    <source>
        <strain evidence="2 3">0216</strain>
    </source>
</reference>
<evidence type="ECO:0000259" key="1">
    <source>
        <dbReference type="Pfam" id="PF08241"/>
    </source>
</evidence>
<proteinExistence type="predicted"/>
<protein>
    <submittedName>
        <fullName evidence="2">Methyltransferase domain-containing protein</fullName>
    </submittedName>
</protein>
<evidence type="ECO:0000313" key="3">
    <source>
        <dbReference type="Proteomes" id="UP000437131"/>
    </source>
</evidence>
<gene>
    <name evidence="2" type="ORF">GGC33_01370</name>
</gene>
<organism evidence="2 3">
    <name type="scientific">Cyanobacterium aponinum 0216</name>
    <dbReference type="NCBI Taxonomy" id="2676140"/>
    <lineage>
        <taxon>Bacteria</taxon>
        <taxon>Bacillati</taxon>
        <taxon>Cyanobacteriota</taxon>
        <taxon>Cyanophyceae</taxon>
        <taxon>Oscillatoriophycideae</taxon>
        <taxon>Chroococcales</taxon>
        <taxon>Geminocystaceae</taxon>
        <taxon>Cyanobacterium</taxon>
    </lineage>
</organism>
<dbReference type="EMBL" id="WMIA01000001">
    <property type="protein sequence ID" value="MTF37583.1"/>
    <property type="molecule type" value="Genomic_DNA"/>
</dbReference>
<dbReference type="AlphaFoldDB" id="A0A844GPT9"/>
<dbReference type="RefSeq" id="WP_155082480.1">
    <property type="nucleotide sequence ID" value="NZ_WMIA01000001.1"/>
</dbReference>
<sequence length="252" mass="28829">MEDYQLLIDLHKNAYRQGPGGDTESKKALDLGMLDKSQPLKIADIGCGTGASALLLGNLLDAQITAVDFLQDFLDILNTRAKNSGLAEKISTLCCSMENLPFEDEEYDVIWSEGAIYNMGFEKGVIDWNRYLKVGGLLVVSEITWISNSRPLEIQQYWKKEYPEIDVSSSKIKILEKNGYSPIGYFVLPEHCWLDNYYQPMQNNFQDFLMRNGNSEDARAIVEAENQEIKLYKKYKNYYSYGVYIAKKLHLP</sequence>
<keyword evidence="2" id="KW-0808">Transferase</keyword>
<dbReference type="GO" id="GO:0008757">
    <property type="term" value="F:S-adenosylmethionine-dependent methyltransferase activity"/>
    <property type="evidence" value="ECO:0007669"/>
    <property type="project" value="InterPro"/>
</dbReference>
<comment type="caution">
    <text evidence="2">The sequence shown here is derived from an EMBL/GenBank/DDBJ whole genome shotgun (WGS) entry which is preliminary data.</text>
</comment>
<dbReference type="PANTHER" id="PTHR43464">
    <property type="entry name" value="METHYLTRANSFERASE"/>
    <property type="match status" value="1"/>
</dbReference>
<dbReference type="Gene3D" id="3.40.50.150">
    <property type="entry name" value="Vaccinia Virus protein VP39"/>
    <property type="match status" value="1"/>
</dbReference>
<dbReference type="Proteomes" id="UP000437131">
    <property type="component" value="Unassembled WGS sequence"/>
</dbReference>
<dbReference type="Pfam" id="PF08241">
    <property type="entry name" value="Methyltransf_11"/>
    <property type="match status" value="1"/>
</dbReference>
<dbReference type="SUPFAM" id="SSF53335">
    <property type="entry name" value="S-adenosyl-L-methionine-dependent methyltransferases"/>
    <property type="match status" value="1"/>
</dbReference>
<accession>A0A844GPT9</accession>
<keyword evidence="2" id="KW-0489">Methyltransferase</keyword>
<dbReference type="InterPro" id="IPR029063">
    <property type="entry name" value="SAM-dependent_MTases_sf"/>
</dbReference>
<evidence type="ECO:0000313" key="2">
    <source>
        <dbReference type="EMBL" id="MTF37583.1"/>
    </source>
</evidence>
<dbReference type="GO" id="GO:0032259">
    <property type="term" value="P:methylation"/>
    <property type="evidence" value="ECO:0007669"/>
    <property type="project" value="UniProtKB-KW"/>
</dbReference>
<dbReference type="PANTHER" id="PTHR43464:SF78">
    <property type="entry name" value="SLR1117 PROTEIN"/>
    <property type="match status" value="1"/>
</dbReference>
<dbReference type="CDD" id="cd02440">
    <property type="entry name" value="AdoMet_MTases"/>
    <property type="match status" value="1"/>
</dbReference>
<name>A0A844GPT9_9CHRO</name>
<feature type="domain" description="Methyltransferase type 11" evidence="1">
    <location>
        <begin position="44"/>
        <end position="140"/>
    </location>
</feature>